<evidence type="ECO:0000313" key="2">
    <source>
        <dbReference type="Proteomes" id="UP000017243"/>
    </source>
</evidence>
<comment type="caution">
    <text evidence="1">The sequence shown here is derived from an EMBL/GenBank/DDBJ whole genome shotgun (WGS) entry which is preliminary data.</text>
</comment>
<organism evidence="1 2">
    <name type="scientific">Lactobacillus helveticus CIRM-BIA 953</name>
    <dbReference type="NCBI Taxonomy" id="1226335"/>
    <lineage>
        <taxon>Bacteria</taxon>
        <taxon>Bacillati</taxon>
        <taxon>Bacillota</taxon>
        <taxon>Bacilli</taxon>
        <taxon>Lactobacillales</taxon>
        <taxon>Lactobacillaceae</taxon>
        <taxon>Lactobacillus</taxon>
    </lineage>
</organism>
<sequence length="32" mass="3700">MEELDKLQKLVEVQDVVEGSGPWFSYKCTINN</sequence>
<name>U4QD01_LACHE</name>
<reference evidence="1 2" key="1">
    <citation type="submission" date="2013-09" db="EMBL/GenBank/DDBJ databases">
        <title>Draft Genome Sequence of five Lactobacillus helveticus strains CIRM-BIA 101T, 103, 104, 951 and 953 isolated from milk product.</title>
        <authorList>
            <person name="Valence F."/>
            <person name="Chuat V."/>
            <person name="Ma L."/>
            <person name="Creno S."/>
            <person name="Falentin H."/>
            <person name="Lortal S."/>
            <person name="Bizet C."/>
            <person name="Clermont D."/>
            <person name="Loux V."/>
            <person name="Bouchier C."/>
            <person name="Cousin S."/>
        </authorList>
    </citation>
    <scope>NUCLEOTIDE SEQUENCE [LARGE SCALE GENOMIC DNA]</scope>
    <source>
        <strain evidence="1 2">CIRM-BIA 953</strain>
    </source>
</reference>
<evidence type="ECO:0000313" key="1">
    <source>
        <dbReference type="EMBL" id="CDI42403.1"/>
    </source>
</evidence>
<dbReference type="Proteomes" id="UP000017243">
    <property type="component" value="Unassembled WGS sequence"/>
</dbReference>
<dbReference type="EMBL" id="CBUH010000105">
    <property type="protein sequence ID" value="CDI42403.1"/>
    <property type="molecule type" value="Genomic_DNA"/>
</dbReference>
<protein>
    <submittedName>
        <fullName evidence="1">Uncharacterized protein</fullName>
    </submittedName>
</protein>
<accession>U4QD01</accession>
<dbReference type="AlphaFoldDB" id="U4QD01"/>
<gene>
    <name evidence="1" type="ORF">LHCIRMBIA953_00917</name>
</gene>
<proteinExistence type="predicted"/>